<feature type="region of interest" description="Disordered" evidence="1">
    <location>
        <begin position="2046"/>
        <end position="2070"/>
    </location>
</feature>
<dbReference type="InterPro" id="IPR015943">
    <property type="entry name" value="WD40/YVTN_repeat-like_dom_sf"/>
</dbReference>
<dbReference type="GO" id="GO:0000070">
    <property type="term" value="P:mitotic sister chromatid segregation"/>
    <property type="evidence" value="ECO:0007669"/>
    <property type="project" value="TreeGrafter"/>
</dbReference>
<dbReference type="InterPro" id="IPR055404">
    <property type="entry name" value="ARM_KNTC1_2nd"/>
</dbReference>
<feature type="domain" description="KNTC1 third ARM-repeats" evidence="4">
    <location>
        <begin position="1806"/>
        <end position="1994"/>
    </location>
</feature>
<feature type="compositionally biased region" description="Polar residues" evidence="1">
    <location>
        <begin position="12"/>
        <end position="35"/>
    </location>
</feature>
<dbReference type="Pfam" id="PF24515">
    <property type="entry name" value="ARM_KNTC1_3rd"/>
    <property type="match status" value="1"/>
</dbReference>
<evidence type="ECO:0008006" key="9">
    <source>
        <dbReference type="Google" id="ProtNLM"/>
    </source>
</evidence>
<dbReference type="InterPro" id="IPR052802">
    <property type="entry name" value="KNTC1"/>
</dbReference>
<dbReference type="InterPro" id="IPR055403">
    <property type="entry name" value="ARM_KNTC1_1st"/>
</dbReference>
<evidence type="ECO:0000313" key="8">
    <source>
        <dbReference type="Proteomes" id="UP001140074"/>
    </source>
</evidence>
<feature type="domain" description="KNTC1 second ARM-repeats" evidence="5">
    <location>
        <begin position="1035"/>
        <end position="1169"/>
    </location>
</feature>
<evidence type="ECO:0000259" key="6">
    <source>
        <dbReference type="Pfam" id="PF24520"/>
    </source>
</evidence>
<feature type="domain" description="RZZ complex subunit KNTC1/ROD C-terminal" evidence="2">
    <location>
        <begin position="2082"/>
        <end position="2565"/>
    </location>
</feature>
<feature type="compositionally biased region" description="Basic and acidic residues" evidence="1">
    <location>
        <begin position="2055"/>
        <end position="2070"/>
    </location>
</feature>
<feature type="domain" description="KNTC1 N-terminal" evidence="3">
    <location>
        <begin position="145"/>
        <end position="516"/>
    </location>
</feature>
<dbReference type="GO" id="GO:0031267">
    <property type="term" value="F:small GTPase binding"/>
    <property type="evidence" value="ECO:0007669"/>
    <property type="project" value="TreeGrafter"/>
</dbReference>
<dbReference type="Pfam" id="PF24516">
    <property type="entry name" value="ARM_KNTC1_2nd"/>
    <property type="match status" value="1"/>
</dbReference>
<evidence type="ECO:0000259" key="4">
    <source>
        <dbReference type="Pfam" id="PF24515"/>
    </source>
</evidence>
<dbReference type="InterPro" id="IPR019527">
    <property type="entry name" value="RZZ-complex_KNTC1/ROD_C"/>
</dbReference>
<dbReference type="GO" id="GO:1990423">
    <property type="term" value="C:RZZ complex"/>
    <property type="evidence" value="ECO:0007669"/>
    <property type="project" value="TreeGrafter"/>
</dbReference>
<evidence type="ECO:0000313" key="7">
    <source>
        <dbReference type="EMBL" id="KAJ2859538.1"/>
    </source>
</evidence>
<dbReference type="Pfam" id="PF10493">
    <property type="entry name" value="Rod_C"/>
    <property type="match status" value="1"/>
</dbReference>
<evidence type="ECO:0000259" key="3">
    <source>
        <dbReference type="Pfam" id="PF24506"/>
    </source>
</evidence>
<gene>
    <name evidence="7" type="ORF">GGH94_006052</name>
</gene>
<dbReference type="GO" id="GO:0005828">
    <property type="term" value="C:kinetochore microtubule"/>
    <property type="evidence" value="ECO:0007669"/>
    <property type="project" value="TreeGrafter"/>
</dbReference>
<dbReference type="Proteomes" id="UP001140074">
    <property type="component" value="Unassembled WGS sequence"/>
</dbReference>
<feature type="domain" description="KNTC1 first ARM-repeats" evidence="6">
    <location>
        <begin position="539"/>
        <end position="769"/>
    </location>
</feature>
<evidence type="ECO:0000256" key="1">
    <source>
        <dbReference type="SAM" id="MobiDB-lite"/>
    </source>
</evidence>
<feature type="region of interest" description="Disordered" evidence="1">
    <location>
        <begin position="1"/>
        <end position="64"/>
    </location>
</feature>
<dbReference type="EMBL" id="JANBUY010000380">
    <property type="protein sequence ID" value="KAJ2859538.1"/>
    <property type="molecule type" value="Genomic_DNA"/>
</dbReference>
<dbReference type="InterPro" id="IPR055405">
    <property type="entry name" value="ARM_KNTC1_3rd"/>
</dbReference>
<evidence type="ECO:0000259" key="2">
    <source>
        <dbReference type="Pfam" id="PF10493"/>
    </source>
</evidence>
<dbReference type="Pfam" id="PF24520">
    <property type="entry name" value="ARM_KNTC1_1st"/>
    <property type="match status" value="1"/>
</dbReference>
<organism evidence="7 8">
    <name type="scientific">Coemansia aciculifera</name>
    <dbReference type="NCBI Taxonomy" id="417176"/>
    <lineage>
        <taxon>Eukaryota</taxon>
        <taxon>Fungi</taxon>
        <taxon>Fungi incertae sedis</taxon>
        <taxon>Zoopagomycota</taxon>
        <taxon>Kickxellomycotina</taxon>
        <taxon>Kickxellomycetes</taxon>
        <taxon>Kickxellales</taxon>
        <taxon>Kickxellaceae</taxon>
        <taxon>Coemansia</taxon>
    </lineage>
</organism>
<comment type="caution">
    <text evidence="7">The sequence shown here is derived from an EMBL/GenBank/DDBJ whole genome shotgun (WGS) entry which is preliminary data.</text>
</comment>
<sequence>MDNAESLGGDTDTPNAPNSPSLQRRYSTDSDNSTDGSKRRKLGCDSDAQDESELHNASGFKSPSKASDWRLELCFGSDETLQLHRLSNTPGGRQARDIATSAQRGVTSNNENAFDSYRLETLATAERETHAYSGDSDRWCDVTISAQHVAITIGHQIHILSVDCRKQEAVICHDSNILATSLNCDSSFVAFGDETGTLFIVHVKTRRPVFSQTIKPPSSSTSTTVGSVVPTSAIVALQFAVSESADGHIREELAVVTSEGTLVRFSSLQLCLLSQTILDGDMALATRIKGEIKIEFASLSSSGRLIHASSIGGVSVMHANGSSHVVIVGSGDACMSCWRREEHSEPDSENDNAQGASMATRLADIVSFECSGSGYAKVALSLDQRYLVALSKSGSLDVYERLTLTLVFRYTEMLIDDFSLLAPGSTKSEALSPTSILLAAISKPVLLKSEQEDDFDNNDTDDDESGDRGRKLVVISLPSMEVIYSMNAPVWSWLAHDIRSSQDIADTILFVEGRHIDGIQTIFLRHLYETVPMERLSHFLRGGRYSEAEAFAEENDIPLAVVYRKRLEDIVSDPSHPSLGRVSSEDEAAQFADQTLDLLGHIGDTAFAIDVCMRLSVSSLQSTQRLLLHALALAEKDAPSRAKVVDSIQRLGTWCSVGNGGAPQRSVAQFDGQAWQIFRAADLASCMRSFISCGDIERAGAIWRRHQNDKRLCCDVASAIQGFPADADTKSLAGWLKREVLPLFGTRQQWLDIAVWIEQRARLLEAKQANFQDALRLLELLDPCHSTSMAESDNPRKQASRSAAPAGRPCVLSGYLLSSQPLTVTPQRFIESSLQSAAWVAGLSRFSGIPVFSTASGAERDSSSDTGTHNCLFLRKQLLDLVHLRDEHGMSLTLDEYEQMSYSMIAMEFLDRVAAPELLHTAYFDHFVPYAQRHQLEYAQILHKYCIDMMDSVDREDTQQARGQDTTEDNTPAAMSGILGSAGRHAWEPRVICILGCLYASCVGGDVQALPVDDIASLGSAAALPLTTARLASLKTYFELVLEIMRRSMIPWSSGIGAAIEKCFSLFGVYGDLEDDLSRCRMEITEQYRLMCLKRMLLSYGLHDFHISNTKMAYPLLQWLVRKTDSSTIMSDVLQLVDAYHHLSRTSAYVLRLQALCEAGEAAAVADLVRFIDVTEHGSATSHLGMQSDHDRLAGLPLLNRLEPAVPDGSRVGQSIQRYVPMEVVRRGICWVREVLDNMAFVGESSRAQFKQLVGAAIAMLRTLEELARQYSYRQLPFDGMAPNLEVEHGLVEPELHRLTRFVSKESRALGVVWQLIVDGDIMVSPGELEHQHAREQILAELIERRWLGRLAGYPTKAATVVSAGKGKDKQHDARVRPGDAATLAPSNELTSLPPIPASIKALAVMLRFSSAQLWHQIVVCCLSLGLHAMALDMCQHIVGAIKPTASLAEASSSADRTHESLDEWPVALSALAACEREISVYLASLSPGRHASGNNRPNLSGKRQGLLVRRLVNVCQAASLKCAGLPQLTGFLDAYSCWDLAQSVFDQTTDGDFAILTRAPSTGSVSAHSAVRNFGAGAVASSSLSAPGASCGVASAIEDAMATADISGDHESALASWLGPLFVNSYVERGLVLDTGKTMHLVYRLASALRRLPTACAGSGCRSANVDVDGSGSKGKPSQGKLGVRFQGEKLDDDTKLSLLSAEDMRLAVIKRCGDLVAYLAANRHWVLAVQALELTVSQLARSSFVMSSNAQSENTTESLDLLRQRLASGGISEDELDALFGGGSGAGDTAAKSIQSLISKSLARSLQQRGADAVFIFSAMLVSDITFAFNQLSTAMSHSGLLPSRVISLANIGMACSLLWKQHALLDRCRSVAAAARWSDQLQLLQLKFKVEQLNNPKPELLEPLVRPMLIKTAMDITTVLEFADAFKLDETFVILEYISLCCSAPAVDGYQARIIGIADEIANTKLLERTFVDSMENAISAYDYERLQFVVQRLQDLRPQDDAIGKYSAVLDVLCSYDRKGKPTHDELVQEWSRTRIARNAIKQISDDDDDDRHHEKASSNGDKDMAEPTYQELAAEFPFASKRLPFHYLVNTSPWLTLLPELSVDTVEALLPLAEPLGLSEDDFYINLIDSMLKQWKSDEKQGVQALKAYEQAISKAPTHFNAVERLIRRCRDPEATISTIKHVADELPCGPNRIAALNFGLKVLNKWGQLIKRMPKPERGQVEVKASTIYVHFKKSLADANTEVALRRNRLESYLPLFADAQDVDAVVRALAAVFEGECEGVLGETGREEAGALHGILRNLAAIYEIGMDRLIRELLSKYLKAPVVFASESSELHLPSIRYHATLRLYSSQEAVLHRRISYLLRIQPMSEAITVLLDFAYKSPGIAFLCRVRALGILLSIASSEDIALVLPPADVHQYLQALLYIADFEHVGIRQSTADFLSCDKAALARSIWIDYHEDAKVTLLVCNMCLDFRVDDSDLITRMLSQLLAAGMCRYVVGVLDIIGGMDCYLSIVALPQFWNLAVQGSLVRLVRTAEAGWIGDALTVLDLCARSIHLPLIDLGGVVRVLLQEVQRNSANSAPLLMAFAALDVLLPSGAAEDLLRDFTERMQPTQIHSLVLQLQEFACTASAAVGTRSSVSWEISRGLTLIFDIVDAKGLHEQALLRPPMGTAIHAFVRNRIHHDKLLTVIKACLERGKRQLAGQLVSQYYQTRAVDVLVADALRAGVALGDDGGDEGNILPESPAATQDLPTATQRVVGRLTEQQKLDLYISSHK</sequence>
<keyword evidence="8" id="KW-1185">Reference proteome</keyword>
<accession>A0A9W8ICG3</accession>
<protein>
    <recommendedName>
        <fullName evidence="9">RZZ complex subunit KNTC1/ROD C-terminal domain-containing protein</fullName>
    </recommendedName>
</protein>
<dbReference type="GO" id="GO:0005737">
    <property type="term" value="C:cytoplasm"/>
    <property type="evidence" value="ECO:0007669"/>
    <property type="project" value="TreeGrafter"/>
</dbReference>
<dbReference type="GO" id="GO:0007094">
    <property type="term" value="P:mitotic spindle assembly checkpoint signaling"/>
    <property type="evidence" value="ECO:0007669"/>
    <property type="project" value="TreeGrafter"/>
</dbReference>
<dbReference type="GO" id="GO:1903394">
    <property type="term" value="P:protein localization to kinetochore involved in kinetochore assembly"/>
    <property type="evidence" value="ECO:0007669"/>
    <property type="project" value="TreeGrafter"/>
</dbReference>
<evidence type="ECO:0000259" key="5">
    <source>
        <dbReference type="Pfam" id="PF24516"/>
    </source>
</evidence>
<name>A0A9W8ICG3_9FUNG</name>
<dbReference type="InterPro" id="IPR036322">
    <property type="entry name" value="WD40_repeat_dom_sf"/>
</dbReference>
<dbReference type="InterPro" id="IPR055402">
    <property type="entry name" value="KNTC1_N"/>
</dbReference>
<dbReference type="Gene3D" id="2.130.10.10">
    <property type="entry name" value="YVTN repeat-like/Quinoprotein amine dehydrogenase"/>
    <property type="match status" value="1"/>
</dbReference>
<proteinExistence type="predicted"/>
<dbReference type="SUPFAM" id="SSF50978">
    <property type="entry name" value="WD40 repeat-like"/>
    <property type="match status" value="1"/>
</dbReference>
<dbReference type="PANTHER" id="PTHR15688">
    <property type="entry name" value="KINETOCHORE-ASSOCIATED PROTEIN 1"/>
    <property type="match status" value="1"/>
</dbReference>
<reference evidence="7" key="1">
    <citation type="submission" date="2022-07" db="EMBL/GenBank/DDBJ databases">
        <title>Phylogenomic reconstructions and comparative analyses of Kickxellomycotina fungi.</title>
        <authorList>
            <person name="Reynolds N.K."/>
            <person name="Stajich J.E."/>
            <person name="Barry K."/>
            <person name="Grigoriev I.V."/>
            <person name="Crous P."/>
            <person name="Smith M.E."/>
        </authorList>
    </citation>
    <scope>NUCLEOTIDE SEQUENCE</scope>
    <source>
        <strain evidence="7">RSA 476</strain>
    </source>
</reference>
<dbReference type="PANTHER" id="PTHR15688:SF1">
    <property type="entry name" value="KINETOCHORE-ASSOCIATED PROTEIN 1"/>
    <property type="match status" value="1"/>
</dbReference>
<dbReference type="Pfam" id="PF24506">
    <property type="entry name" value="KNTC1_N"/>
    <property type="match status" value="1"/>
</dbReference>